<keyword evidence="2" id="KW-1185">Reference proteome</keyword>
<accession>A0A448XBZ5</accession>
<sequence length="139" mass="15174">MTMTLKCNSNLLSLKQNKGLFYRILHAIEPILIAPELAGSPESKENILRGLVMNFTIVGSLGAPWFGSSDVNEEMNGGLKVGSEFLFVGSFSKITFFSKTVLGGVFSLNGRWSKVVCADYLLVTMRPYLSGACKQQQAT</sequence>
<evidence type="ECO:0000313" key="1">
    <source>
        <dbReference type="EMBL" id="VEL33329.1"/>
    </source>
</evidence>
<proteinExistence type="predicted"/>
<dbReference type="EMBL" id="CAAALY010245593">
    <property type="protein sequence ID" value="VEL33329.1"/>
    <property type="molecule type" value="Genomic_DNA"/>
</dbReference>
<organism evidence="1 2">
    <name type="scientific">Protopolystoma xenopodis</name>
    <dbReference type="NCBI Taxonomy" id="117903"/>
    <lineage>
        <taxon>Eukaryota</taxon>
        <taxon>Metazoa</taxon>
        <taxon>Spiralia</taxon>
        <taxon>Lophotrochozoa</taxon>
        <taxon>Platyhelminthes</taxon>
        <taxon>Monogenea</taxon>
        <taxon>Polyopisthocotylea</taxon>
        <taxon>Polystomatidea</taxon>
        <taxon>Polystomatidae</taxon>
        <taxon>Protopolystoma</taxon>
    </lineage>
</organism>
<gene>
    <name evidence="1" type="ORF">PXEA_LOCUS26769</name>
</gene>
<evidence type="ECO:0000313" key="2">
    <source>
        <dbReference type="Proteomes" id="UP000784294"/>
    </source>
</evidence>
<reference evidence="1" key="1">
    <citation type="submission" date="2018-11" db="EMBL/GenBank/DDBJ databases">
        <authorList>
            <consortium name="Pathogen Informatics"/>
        </authorList>
    </citation>
    <scope>NUCLEOTIDE SEQUENCE</scope>
</reference>
<dbReference type="Proteomes" id="UP000784294">
    <property type="component" value="Unassembled WGS sequence"/>
</dbReference>
<comment type="caution">
    <text evidence="1">The sequence shown here is derived from an EMBL/GenBank/DDBJ whole genome shotgun (WGS) entry which is preliminary data.</text>
</comment>
<protein>
    <submittedName>
        <fullName evidence="1">Uncharacterized protein</fullName>
    </submittedName>
</protein>
<dbReference type="AlphaFoldDB" id="A0A448XBZ5"/>
<name>A0A448XBZ5_9PLAT</name>